<protein>
    <submittedName>
        <fullName evidence="1">Uncharacterized protein</fullName>
    </submittedName>
</protein>
<name>A0AAV4C4E8_9GAST</name>
<evidence type="ECO:0000313" key="2">
    <source>
        <dbReference type="Proteomes" id="UP000735302"/>
    </source>
</evidence>
<organism evidence="1 2">
    <name type="scientific">Plakobranchus ocellatus</name>
    <dbReference type="NCBI Taxonomy" id="259542"/>
    <lineage>
        <taxon>Eukaryota</taxon>
        <taxon>Metazoa</taxon>
        <taxon>Spiralia</taxon>
        <taxon>Lophotrochozoa</taxon>
        <taxon>Mollusca</taxon>
        <taxon>Gastropoda</taxon>
        <taxon>Heterobranchia</taxon>
        <taxon>Euthyneura</taxon>
        <taxon>Panpulmonata</taxon>
        <taxon>Sacoglossa</taxon>
        <taxon>Placobranchoidea</taxon>
        <taxon>Plakobranchidae</taxon>
        <taxon>Plakobranchus</taxon>
    </lineage>
</organism>
<gene>
    <name evidence="1" type="ORF">PoB_005250900</name>
</gene>
<dbReference type="AlphaFoldDB" id="A0AAV4C4E8"/>
<sequence length="144" mass="16424">MESSIRPKSSYCSGISCKNSRQFTPQFSYFRFPKDVGRNAIFNDASLSFYLMKAKLQTLEKEIEIITLQKKEALTEVKHLSFFEEDGYCMTTSFQNNFCCNGTFFSSEQHQTVLGAHSAVGTQCGRWSRKDSTERPSRIQGKLA</sequence>
<accession>A0AAV4C4E8</accession>
<dbReference type="Proteomes" id="UP000735302">
    <property type="component" value="Unassembled WGS sequence"/>
</dbReference>
<evidence type="ECO:0000313" key="1">
    <source>
        <dbReference type="EMBL" id="GFO26004.1"/>
    </source>
</evidence>
<dbReference type="EMBL" id="BLXT01005778">
    <property type="protein sequence ID" value="GFO26004.1"/>
    <property type="molecule type" value="Genomic_DNA"/>
</dbReference>
<keyword evidence="2" id="KW-1185">Reference proteome</keyword>
<reference evidence="1 2" key="1">
    <citation type="journal article" date="2021" name="Elife">
        <title>Chloroplast acquisition without the gene transfer in kleptoplastic sea slugs, Plakobranchus ocellatus.</title>
        <authorList>
            <person name="Maeda T."/>
            <person name="Takahashi S."/>
            <person name="Yoshida T."/>
            <person name="Shimamura S."/>
            <person name="Takaki Y."/>
            <person name="Nagai Y."/>
            <person name="Toyoda A."/>
            <person name="Suzuki Y."/>
            <person name="Arimoto A."/>
            <person name="Ishii H."/>
            <person name="Satoh N."/>
            <person name="Nishiyama T."/>
            <person name="Hasebe M."/>
            <person name="Maruyama T."/>
            <person name="Minagawa J."/>
            <person name="Obokata J."/>
            <person name="Shigenobu S."/>
        </authorList>
    </citation>
    <scope>NUCLEOTIDE SEQUENCE [LARGE SCALE GENOMIC DNA]</scope>
</reference>
<comment type="caution">
    <text evidence="1">The sequence shown here is derived from an EMBL/GenBank/DDBJ whole genome shotgun (WGS) entry which is preliminary data.</text>
</comment>
<proteinExistence type="predicted"/>